<evidence type="ECO:0000259" key="3">
    <source>
        <dbReference type="Pfam" id="PF20042"/>
    </source>
</evidence>
<evidence type="ECO:0000256" key="1">
    <source>
        <dbReference type="SAM" id="Coils"/>
    </source>
</evidence>
<evidence type="ECO:0000256" key="2">
    <source>
        <dbReference type="SAM" id="MobiDB-lite"/>
    </source>
</evidence>
<protein>
    <submittedName>
        <fullName evidence="4">Transposase, IS66 family</fullName>
    </submittedName>
</protein>
<gene>
    <name evidence="4" type="ORF">MIN45_P0930</name>
</gene>
<feature type="domain" description="DUF6444" evidence="3">
    <location>
        <begin position="11"/>
        <end position="78"/>
    </location>
</feature>
<dbReference type="EMBL" id="AP024718">
    <property type="protein sequence ID" value="BCX88561.1"/>
    <property type="molecule type" value="Genomic_DNA"/>
</dbReference>
<proteinExistence type="predicted"/>
<feature type="coiled-coil region" evidence="1">
    <location>
        <begin position="28"/>
        <end position="55"/>
    </location>
</feature>
<keyword evidence="1" id="KW-0175">Coiled coil</keyword>
<evidence type="ECO:0000313" key="4">
    <source>
        <dbReference type="EMBL" id="BCX88561.1"/>
    </source>
</evidence>
<name>A0AAU9CCP5_9GAMM</name>
<dbReference type="InterPro" id="IPR045618">
    <property type="entry name" value="DUF6444"/>
</dbReference>
<reference evidence="5" key="1">
    <citation type="journal article" date="2024" name="Int. J. Syst. Evol. Microbiol.">
        <title>Methylomarinovum tepidoasis sp. nov., a moderately thermophilic methanotroph of the family Methylothermaceae isolated from a deep-sea hydrothermal field.</title>
        <authorList>
            <person name="Hirayama H."/>
            <person name="Takaki Y."/>
            <person name="Abe M."/>
            <person name="Miyazaki M."/>
            <person name="Uematsu K."/>
            <person name="Matsui Y."/>
            <person name="Takai K."/>
        </authorList>
    </citation>
    <scope>NUCLEOTIDE SEQUENCE [LARGE SCALE GENOMIC DNA]</scope>
    <source>
        <strain evidence="5">IN45</strain>
    </source>
</reference>
<organism evidence="4 5">
    <name type="scientific">Methylomarinovum tepidoasis</name>
    <dbReference type="NCBI Taxonomy" id="2840183"/>
    <lineage>
        <taxon>Bacteria</taxon>
        <taxon>Pseudomonadati</taxon>
        <taxon>Pseudomonadota</taxon>
        <taxon>Gammaproteobacteria</taxon>
        <taxon>Methylococcales</taxon>
        <taxon>Methylothermaceae</taxon>
        <taxon>Methylomarinovum</taxon>
    </lineage>
</organism>
<evidence type="ECO:0000313" key="5">
    <source>
        <dbReference type="Proteomes" id="UP001321450"/>
    </source>
</evidence>
<accession>A0AAU9CCP5</accession>
<feature type="compositionally biased region" description="Basic and acidic residues" evidence="2">
    <location>
        <begin position="65"/>
        <end position="77"/>
    </location>
</feature>
<feature type="region of interest" description="Disordered" evidence="2">
    <location>
        <begin position="56"/>
        <end position="80"/>
    </location>
</feature>
<keyword evidence="5" id="KW-1185">Reference proteome</keyword>
<dbReference type="AlphaFoldDB" id="A0AAU9CCP5"/>
<dbReference type="KEGG" id="meiy:MIN45_P0930"/>
<dbReference type="Pfam" id="PF20042">
    <property type="entry name" value="DUF6444"/>
    <property type="match status" value="1"/>
</dbReference>
<dbReference type="Proteomes" id="UP001321450">
    <property type="component" value="Chromosome"/>
</dbReference>
<dbReference type="RefSeq" id="WP_286293721.1">
    <property type="nucleotide sequence ID" value="NZ_AP024718.1"/>
</dbReference>
<sequence length="169" mass="19118">MEGVDLDLSRPPPLPETVEECRRVIEALWRTLGEFQQLKARVDELEEQLALEADNFSRPLSQDSPKQHAERKGRAQERAPGGALQARMGPASLCHLVQLCFFSQSHCGDRFRPMILSLVETCKRLKIGVYQRLRTICAQGMAKDEATFRLPLPKNRLLAGADSWTVTFE</sequence>